<feature type="compositionally biased region" description="Low complexity" evidence="1">
    <location>
        <begin position="439"/>
        <end position="452"/>
    </location>
</feature>
<dbReference type="EMBL" id="CABIJS010000031">
    <property type="protein sequence ID" value="VUZ40169.1"/>
    <property type="molecule type" value="Genomic_DNA"/>
</dbReference>
<feature type="region of interest" description="Disordered" evidence="1">
    <location>
        <begin position="924"/>
        <end position="981"/>
    </location>
</feature>
<evidence type="ECO:0000313" key="2">
    <source>
        <dbReference type="EMBL" id="VUZ40169.1"/>
    </source>
</evidence>
<dbReference type="Proteomes" id="UP000321570">
    <property type="component" value="Unassembled WGS sequence"/>
</dbReference>
<sequence length="1234" mass="134503">MDPSLYFSLLPSEVCRLVLGFLMDSGCLQAANVFLHECRYLSELREVLQRTPNASFRLPGFTFDDVLRDYIDVVNALNDKRDKSTLGFGPSDIPICRPGSAIASLRYFLFEFTKSRKEVSTQCDSLPKSFTTIAPKILFPSNQQGRHIFIRHSTPRSVNPAGIVAYQSANVGNLSINATQMVPSVPQIPLIVSRSVVTAIPDTTQVSGTSEFRKTVAVIDTTQFDNAVPGDSGPEVSYTASISTNDKTENVVMEHGTPELQTHNNESSVTNQDAATTPRSHDPQIIPFVTSPAGSNCTLDLEVVKTPELQIQHTVTQNVSNVSSTGSSRRKPLRVQRSSSTTSNSSQFNYVLDAERVLFSVAAHAETLACKINSCLAPREEALVFNGLNDSDYDEILNMLEEDFNIVSDADLTDLLDTFDPFSIEDPNLPLPVLPPPDTTSDTVTSESSVENPENAPKELSPKPQTSVRKPKCARKKSIPRKRITTVFEDFFEFPSNASNNLLEGSENVERVSSPLHADSTGITQPNPTEPAANVESVSPNSDFLTGAKDSENEKYTVNSPTVTQFVDLDQTPIKKLPKKFSTNSKLTSPVQAGSPIRQKPMRAESKCAFLSQNQSPQAQAGPSVKQIPRPMEIELKSASVSQGEAPQAHVGLLEIQTPRTMEIASALVSLSLVEPSQSQSGSSRSLTPQRKEIASKPISMSRDGREKAETEPSSRGPQRKEIAAKPVSMYQRETWNVRPSSSRRRRTTSKRTASTHVKSKFDKRSSKPTITQSSSSDETLTKPFKRPPELELMPSSKRQKCEDGRRFVPNEAYPSITGCQSYAVPDSMLTIEEGPVTFPVCTSEGYTAIESVNEFVEGSQIVTETGATAENLPISQMSENLVNLSEVAESPNSACAMEADAVDNLSSCQMSGTTSTFVPELYESSGSTVENQHSYVETSTTSKVDSSQRPTAAPESLENPPSFGSLPTTSSEAVTSNQSPREMIEYSIPIQVLYQVSDTTGEASQSGQSAYMCSLNTAPQVIQPDVPFQIVDLSDPEVEHFPTEPSPGSPTLSKSRLLQHIKTMKQNVGESFSSSLQSQTPCRSSVRTSVPVTPVQQLGPPPMSPVVPHQLQMCFGFQSSICKTPLQSPRLIVRIPKDVVKGCGEMTSQELLRRALQQQIAVSSSAQIQQEQTVSAESTQVLQERRNSLATTPIRQMSIPLMQQSSLSSSPNPASVKENVFPSSKCKNKVNKG</sequence>
<feature type="region of interest" description="Disordered" evidence="1">
    <location>
        <begin position="256"/>
        <end position="281"/>
    </location>
</feature>
<keyword evidence="3" id="KW-1185">Reference proteome</keyword>
<evidence type="ECO:0000313" key="3">
    <source>
        <dbReference type="Proteomes" id="UP000321570"/>
    </source>
</evidence>
<reference evidence="2 3" key="1">
    <citation type="submission" date="2019-07" db="EMBL/GenBank/DDBJ databases">
        <authorList>
            <person name="Jastrzebski P J."/>
            <person name="Paukszto L."/>
            <person name="Jastrzebski P J."/>
        </authorList>
    </citation>
    <scope>NUCLEOTIDE SEQUENCE [LARGE SCALE GENOMIC DNA]</scope>
    <source>
        <strain evidence="2 3">WMS-il1</strain>
    </source>
</reference>
<gene>
    <name evidence="2" type="ORF">WMSIL1_LOCUS1274</name>
</gene>
<feature type="compositionally biased region" description="Polar residues" evidence="1">
    <location>
        <begin position="259"/>
        <end position="278"/>
    </location>
</feature>
<feature type="region of interest" description="Disordered" evidence="1">
    <location>
        <begin position="426"/>
        <end position="477"/>
    </location>
</feature>
<dbReference type="InterPro" id="IPR006594">
    <property type="entry name" value="LisH"/>
</dbReference>
<feature type="compositionally biased region" description="Polar residues" evidence="1">
    <location>
        <begin position="925"/>
        <end position="951"/>
    </location>
</feature>
<organism evidence="2 3">
    <name type="scientific">Hymenolepis diminuta</name>
    <name type="common">Rat tapeworm</name>
    <dbReference type="NCBI Taxonomy" id="6216"/>
    <lineage>
        <taxon>Eukaryota</taxon>
        <taxon>Metazoa</taxon>
        <taxon>Spiralia</taxon>
        <taxon>Lophotrochozoa</taxon>
        <taxon>Platyhelminthes</taxon>
        <taxon>Cestoda</taxon>
        <taxon>Eucestoda</taxon>
        <taxon>Cyclophyllidea</taxon>
        <taxon>Hymenolepididae</taxon>
        <taxon>Hymenolepis</taxon>
    </lineage>
</organism>
<dbReference type="AlphaFoldDB" id="A0A564XZH3"/>
<feature type="region of interest" description="Disordered" evidence="1">
    <location>
        <begin position="1189"/>
        <end position="1234"/>
    </location>
</feature>
<dbReference type="PROSITE" id="PS50896">
    <property type="entry name" value="LISH"/>
    <property type="match status" value="1"/>
</dbReference>
<feature type="compositionally biased region" description="Low complexity" evidence="1">
    <location>
        <begin position="677"/>
        <end position="686"/>
    </location>
</feature>
<feature type="compositionally biased region" description="Polar residues" evidence="1">
    <location>
        <begin position="966"/>
        <end position="981"/>
    </location>
</feature>
<feature type="compositionally biased region" description="Pro residues" evidence="1">
    <location>
        <begin position="429"/>
        <end position="438"/>
    </location>
</feature>
<feature type="region of interest" description="Disordered" evidence="1">
    <location>
        <begin position="317"/>
        <end position="345"/>
    </location>
</feature>
<protein>
    <submittedName>
        <fullName evidence="2">Uncharacterized protein</fullName>
    </submittedName>
</protein>
<feature type="region of interest" description="Disordered" evidence="1">
    <location>
        <begin position="675"/>
        <end position="801"/>
    </location>
</feature>
<accession>A0A564XZH3</accession>
<feature type="compositionally biased region" description="Polar residues" evidence="1">
    <location>
        <begin position="317"/>
        <end position="327"/>
    </location>
</feature>
<evidence type="ECO:0000256" key="1">
    <source>
        <dbReference type="SAM" id="MobiDB-lite"/>
    </source>
</evidence>
<feature type="region of interest" description="Disordered" evidence="1">
    <location>
        <begin position="507"/>
        <end position="552"/>
    </location>
</feature>
<feature type="compositionally biased region" description="Low complexity" evidence="1">
    <location>
        <begin position="768"/>
        <end position="777"/>
    </location>
</feature>
<feature type="compositionally biased region" description="Basic and acidic residues" evidence="1">
    <location>
        <begin position="703"/>
        <end position="724"/>
    </location>
</feature>
<feature type="compositionally biased region" description="Low complexity" evidence="1">
    <location>
        <begin position="1198"/>
        <end position="1212"/>
    </location>
</feature>
<name>A0A564XZH3_HYMDI</name>
<proteinExistence type="predicted"/>